<name>A0ABQ8T7V4_PERAM</name>
<evidence type="ECO:0000313" key="2">
    <source>
        <dbReference type="EMBL" id="KAJ4442328.1"/>
    </source>
</evidence>
<dbReference type="Proteomes" id="UP001148838">
    <property type="component" value="Unassembled WGS sequence"/>
</dbReference>
<feature type="region of interest" description="Disordered" evidence="1">
    <location>
        <begin position="50"/>
        <end position="69"/>
    </location>
</feature>
<evidence type="ECO:0000256" key="1">
    <source>
        <dbReference type="SAM" id="MobiDB-lite"/>
    </source>
</evidence>
<reference evidence="2 3" key="1">
    <citation type="journal article" date="2022" name="Allergy">
        <title>Genome assembly and annotation of Periplaneta americana reveal a comprehensive cockroach allergen profile.</title>
        <authorList>
            <person name="Wang L."/>
            <person name="Xiong Q."/>
            <person name="Saelim N."/>
            <person name="Wang L."/>
            <person name="Nong W."/>
            <person name="Wan A.T."/>
            <person name="Shi M."/>
            <person name="Liu X."/>
            <person name="Cao Q."/>
            <person name="Hui J.H.L."/>
            <person name="Sookrung N."/>
            <person name="Leung T.F."/>
            <person name="Tungtrongchitr A."/>
            <person name="Tsui S.K.W."/>
        </authorList>
    </citation>
    <scope>NUCLEOTIDE SEQUENCE [LARGE SCALE GENOMIC DNA]</scope>
    <source>
        <strain evidence="2">PWHHKU_190912</strain>
    </source>
</reference>
<dbReference type="EMBL" id="JAJSOF020000013">
    <property type="protein sequence ID" value="KAJ4442328.1"/>
    <property type="molecule type" value="Genomic_DNA"/>
</dbReference>
<keyword evidence="3" id="KW-1185">Reference proteome</keyword>
<feature type="compositionally biased region" description="Basic and acidic residues" evidence="1">
    <location>
        <begin position="57"/>
        <end position="69"/>
    </location>
</feature>
<evidence type="ECO:0000313" key="3">
    <source>
        <dbReference type="Proteomes" id="UP001148838"/>
    </source>
</evidence>
<sequence length="69" mass="7971">MTAQRVMTYRKSNKKVLLSVSDTYIGDTIEVEMAKKKTCSREIRNAATLPKKNMVSQEKKRLSQSDEEF</sequence>
<proteinExistence type="predicted"/>
<organism evidence="2 3">
    <name type="scientific">Periplaneta americana</name>
    <name type="common">American cockroach</name>
    <name type="synonym">Blatta americana</name>
    <dbReference type="NCBI Taxonomy" id="6978"/>
    <lineage>
        <taxon>Eukaryota</taxon>
        <taxon>Metazoa</taxon>
        <taxon>Ecdysozoa</taxon>
        <taxon>Arthropoda</taxon>
        <taxon>Hexapoda</taxon>
        <taxon>Insecta</taxon>
        <taxon>Pterygota</taxon>
        <taxon>Neoptera</taxon>
        <taxon>Polyneoptera</taxon>
        <taxon>Dictyoptera</taxon>
        <taxon>Blattodea</taxon>
        <taxon>Blattoidea</taxon>
        <taxon>Blattidae</taxon>
        <taxon>Blattinae</taxon>
        <taxon>Periplaneta</taxon>
    </lineage>
</organism>
<protein>
    <submittedName>
        <fullName evidence="2">Uncharacterized protein</fullName>
    </submittedName>
</protein>
<gene>
    <name evidence="2" type="ORF">ANN_03914</name>
</gene>
<accession>A0ABQ8T7V4</accession>
<comment type="caution">
    <text evidence="2">The sequence shown here is derived from an EMBL/GenBank/DDBJ whole genome shotgun (WGS) entry which is preliminary data.</text>
</comment>